<feature type="transmembrane region" description="Helical" evidence="1">
    <location>
        <begin position="42"/>
        <end position="60"/>
    </location>
</feature>
<evidence type="ECO:0000313" key="2">
    <source>
        <dbReference type="EMBL" id="MBE9189088.1"/>
    </source>
</evidence>
<evidence type="ECO:0000313" key="3">
    <source>
        <dbReference type="Proteomes" id="UP000651156"/>
    </source>
</evidence>
<accession>A0ABR9UM33</accession>
<keyword evidence="1" id="KW-0812">Transmembrane</keyword>
<organism evidence="2 3">
    <name type="scientific">Gloeocapsopsis crepidinum LEGE 06123</name>
    <dbReference type="NCBI Taxonomy" id="588587"/>
    <lineage>
        <taxon>Bacteria</taxon>
        <taxon>Bacillati</taxon>
        <taxon>Cyanobacteriota</taxon>
        <taxon>Cyanophyceae</taxon>
        <taxon>Oscillatoriophycideae</taxon>
        <taxon>Chroococcales</taxon>
        <taxon>Chroococcaceae</taxon>
        <taxon>Gloeocapsopsis</taxon>
    </lineage>
</organism>
<protein>
    <recommendedName>
        <fullName evidence="4">LPXTG cell wall anchor domain-containing protein</fullName>
    </recommendedName>
</protein>
<comment type="caution">
    <text evidence="2">The sequence shown here is derived from an EMBL/GenBank/DDBJ whole genome shotgun (WGS) entry which is preliminary data.</text>
</comment>
<sequence>MQGHKLNQNSLLAQRNFSNLTRTEINQNTATPNQVNIPNTGAFWGSLGLLTGGFIFLSMLSKLRKRKQSHVVIDLQQLNKIPCSNCRFFSSNPYLRCAVNPKIALTEEAINCADYCPQAKKMFH</sequence>
<dbReference type="EMBL" id="JADEWN010000003">
    <property type="protein sequence ID" value="MBE9189088.1"/>
    <property type="molecule type" value="Genomic_DNA"/>
</dbReference>
<dbReference type="RefSeq" id="WP_193930207.1">
    <property type="nucleotide sequence ID" value="NZ_CAWPMZ010000072.1"/>
</dbReference>
<proteinExistence type="predicted"/>
<dbReference type="Proteomes" id="UP000651156">
    <property type="component" value="Unassembled WGS sequence"/>
</dbReference>
<name>A0ABR9UM33_9CHRO</name>
<keyword evidence="1" id="KW-1133">Transmembrane helix</keyword>
<reference evidence="2 3" key="1">
    <citation type="submission" date="2020-10" db="EMBL/GenBank/DDBJ databases">
        <authorList>
            <person name="Castelo-Branco R."/>
            <person name="Eusebio N."/>
            <person name="Adriana R."/>
            <person name="Vieira A."/>
            <person name="Brugerolle De Fraissinette N."/>
            <person name="Rezende De Castro R."/>
            <person name="Schneider M.P."/>
            <person name="Vasconcelos V."/>
            <person name="Leao P.N."/>
        </authorList>
    </citation>
    <scope>NUCLEOTIDE SEQUENCE [LARGE SCALE GENOMIC DNA]</scope>
    <source>
        <strain evidence="2 3">LEGE 06123</strain>
    </source>
</reference>
<evidence type="ECO:0008006" key="4">
    <source>
        <dbReference type="Google" id="ProtNLM"/>
    </source>
</evidence>
<keyword evidence="1" id="KW-0472">Membrane</keyword>
<evidence type="ECO:0000256" key="1">
    <source>
        <dbReference type="SAM" id="Phobius"/>
    </source>
</evidence>
<keyword evidence="3" id="KW-1185">Reference proteome</keyword>
<gene>
    <name evidence="2" type="ORF">IQ230_01640</name>
</gene>